<dbReference type="EMBL" id="JAMPKK010000034">
    <property type="protein sequence ID" value="MEP0865943.1"/>
    <property type="molecule type" value="Genomic_DNA"/>
</dbReference>
<accession>A0ABV0JRD1</accession>
<evidence type="ECO:0000313" key="1">
    <source>
        <dbReference type="EMBL" id="MEP0865943.1"/>
    </source>
</evidence>
<dbReference type="Proteomes" id="UP001442494">
    <property type="component" value="Unassembled WGS sequence"/>
</dbReference>
<name>A0ABV0JRD1_9CYAN</name>
<proteinExistence type="predicted"/>
<dbReference type="NCBIfam" id="NF038127">
    <property type="entry name" value="FDP_fam"/>
    <property type="match status" value="1"/>
</dbReference>
<dbReference type="Gene3D" id="2.60.120.380">
    <property type="match status" value="1"/>
</dbReference>
<sequence>MNNYLFLPFAFCIVPFLVGEVTRAATFTEIGNAGELLSTSQAVSTQPPGTPLTSILGIITAGEDIDLFQIYVNGVNPFSVTTVGTGTTIDTQLFLFNSAGIGIFGNDDDAGTPQSTIPSTLLSAGVYYLAISTFGDSPISAGGEIFPSPLLGVQGPTGAGGASPLSAWFRDSFDDNIGTYTINLTGAEFTTGSTPVPYEPHSALGVLVLGIWGAVSSFKKTRKLASKSCIAGNTSQSGQLAKKPEKQV</sequence>
<organism evidence="1 2">
    <name type="scientific">Funiculus sociatus GB2-A5</name>
    <dbReference type="NCBI Taxonomy" id="2933946"/>
    <lineage>
        <taxon>Bacteria</taxon>
        <taxon>Bacillati</taxon>
        <taxon>Cyanobacteriota</taxon>
        <taxon>Cyanophyceae</taxon>
        <taxon>Coleofasciculales</taxon>
        <taxon>Coleofasciculaceae</taxon>
        <taxon>Funiculus</taxon>
    </lineage>
</organism>
<gene>
    <name evidence="1" type="ORF">NDI37_15860</name>
</gene>
<dbReference type="RefSeq" id="WP_190418227.1">
    <property type="nucleotide sequence ID" value="NZ_JAMPKK010000034.1"/>
</dbReference>
<reference evidence="1 2" key="1">
    <citation type="submission" date="2022-04" db="EMBL/GenBank/DDBJ databases">
        <title>Positive selection, recombination, and allopatry shape intraspecific diversity of widespread and dominant cyanobacteria.</title>
        <authorList>
            <person name="Wei J."/>
            <person name="Shu W."/>
            <person name="Hu C."/>
        </authorList>
    </citation>
    <scope>NUCLEOTIDE SEQUENCE [LARGE SCALE GENOMIC DNA]</scope>
    <source>
        <strain evidence="1 2">GB2-A5</strain>
    </source>
</reference>
<protein>
    <submittedName>
        <fullName evidence="1">DVUA0089 family protein</fullName>
    </submittedName>
</protein>
<evidence type="ECO:0000313" key="2">
    <source>
        <dbReference type="Proteomes" id="UP001442494"/>
    </source>
</evidence>
<keyword evidence="2" id="KW-1185">Reference proteome</keyword>
<comment type="caution">
    <text evidence="1">The sequence shown here is derived from an EMBL/GenBank/DDBJ whole genome shotgun (WGS) entry which is preliminary data.</text>
</comment>